<keyword evidence="5" id="KW-1185">Reference proteome</keyword>
<protein>
    <recommendedName>
        <fullName evidence="3">Outer membrane protein beta-barrel domain-containing protein</fullName>
    </recommendedName>
</protein>
<gene>
    <name evidence="4" type="ORF">AWW68_16385</name>
</gene>
<evidence type="ECO:0000256" key="2">
    <source>
        <dbReference type="SAM" id="SignalP"/>
    </source>
</evidence>
<dbReference type="SUPFAM" id="SSF56925">
    <property type="entry name" value="OMPA-like"/>
    <property type="match status" value="1"/>
</dbReference>
<evidence type="ECO:0000313" key="5">
    <source>
        <dbReference type="Proteomes" id="UP000075606"/>
    </source>
</evidence>
<evidence type="ECO:0000259" key="3">
    <source>
        <dbReference type="Pfam" id="PF13505"/>
    </source>
</evidence>
<name>A0A150X661_9BACT</name>
<dbReference type="Pfam" id="PF13505">
    <property type="entry name" value="OMP_b-brl"/>
    <property type="match status" value="1"/>
</dbReference>
<dbReference type="InterPro" id="IPR011250">
    <property type="entry name" value="OMP/PagP_B-barrel"/>
</dbReference>
<sequence>MRYVIFTLLLLASLEAFSQDKNIRLGFQFSGENISGDGFLATRESALNTNIARDEFNFSTGLTANFLTNSSFSFQTGLLYSKKDITTYEYCVSCFAYYGQVNQRALFLSYVPIPKEINQRFLSIPFLVRFEDRGAKLAPIFEAGIYNNFLLSDNDFEETKSAFMEAAAGLGLSYRLNKQMRVEFKYSYRQSITSIFESPVQSWSNDDSDPNKLKTQSFQLGLNYLLK</sequence>
<feature type="signal peptide" evidence="2">
    <location>
        <begin position="1"/>
        <end position="18"/>
    </location>
</feature>
<organism evidence="4 5">
    <name type="scientific">Roseivirga spongicola</name>
    <dbReference type="NCBI Taxonomy" id="333140"/>
    <lineage>
        <taxon>Bacteria</taxon>
        <taxon>Pseudomonadati</taxon>
        <taxon>Bacteroidota</taxon>
        <taxon>Cytophagia</taxon>
        <taxon>Cytophagales</taxon>
        <taxon>Roseivirgaceae</taxon>
        <taxon>Roseivirga</taxon>
    </lineage>
</organism>
<feature type="chain" id="PRO_5007574252" description="Outer membrane protein beta-barrel domain-containing protein" evidence="2">
    <location>
        <begin position="19"/>
        <end position="227"/>
    </location>
</feature>
<evidence type="ECO:0000256" key="1">
    <source>
        <dbReference type="ARBA" id="ARBA00022729"/>
    </source>
</evidence>
<comment type="caution">
    <text evidence="4">The sequence shown here is derived from an EMBL/GenBank/DDBJ whole genome shotgun (WGS) entry which is preliminary data.</text>
</comment>
<evidence type="ECO:0000313" key="4">
    <source>
        <dbReference type="EMBL" id="KYG74225.1"/>
    </source>
</evidence>
<proteinExistence type="predicted"/>
<dbReference type="Proteomes" id="UP000075606">
    <property type="component" value="Unassembled WGS sequence"/>
</dbReference>
<dbReference type="EMBL" id="LRPC01000028">
    <property type="protein sequence ID" value="KYG74225.1"/>
    <property type="molecule type" value="Genomic_DNA"/>
</dbReference>
<dbReference type="InterPro" id="IPR027385">
    <property type="entry name" value="Beta-barrel_OMP"/>
</dbReference>
<dbReference type="RefSeq" id="WP_068223932.1">
    <property type="nucleotide sequence ID" value="NZ_CP139724.1"/>
</dbReference>
<dbReference type="AlphaFoldDB" id="A0A150X661"/>
<feature type="domain" description="Outer membrane protein beta-barrel" evidence="3">
    <location>
        <begin position="5"/>
        <end position="224"/>
    </location>
</feature>
<reference evidence="4 5" key="1">
    <citation type="submission" date="2016-01" db="EMBL/GenBank/DDBJ databases">
        <title>Genome sequencing of Roseivirga spongicola UST030701-084.</title>
        <authorList>
            <person name="Selvaratnam C."/>
            <person name="Thevarajoo S."/>
            <person name="Goh K.M."/>
            <person name="Ee R."/>
            <person name="Chan K.-G."/>
            <person name="Chong C.S."/>
        </authorList>
    </citation>
    <scope>NUCLEOTIDE SEQUENCE [LARGE SCALE GENOMIC DNA]</scope>
    <source>
        <strain evidence="4 5">UST030701-084</strain>
    </source>
</reference>
<keyword evidence="1 2" id="KW-0732">Signal</keyword>
<accession>A0A150X661</accession>